<dbReference type="InterPro" id="IPR013154">
    <property type="entry name" value="ADH-like_N"/>
</dbReference>
<evidence type="ECO:0000313" key="6">
    <source>
        <dbReference type="EMBL" id="VGO15476.1"/>
    </source>
</evidence>
<keyword evidence="2 4" id="KW-0862">Zinc</keyword>
<dbReference type="GO" id="GO:0016616">
    <property type="term" value="F:oxidoreductase activity, acting on the CH-OH group of donors, NAD or NADP as acceptor"/>
    <property type="evidence" value="ECO:0007669"/>
    <property type="project" value="UniProtKB-ARBA"/>
</dbReference>
<dbReference type="PROSITE" id="PS00059">
    <property type="entry name" value="ADH_ZINC"/>
    <property type="match status" value="1"/>
</dbReference>
<keyword evidence="7" id="KW-1185">Reference proteome</keyword>
<dbReference type="Proteomes" id="UP000366872">
    <property type="component" value="Unassembled WGS sequence"/>
</dbReference>
<dbReference type="Gene3D" id="3.40.50.720">
    <property type="entry name" value="NAD(P)-binding Rossmann-like Domain"/>
    <property type="match status" value="1"/>
</dbReference>
<dbReference type="InterPro" id="IPR011032">
    <property type="entry name" value="GroES-like_sf"/>
</dbReference>
<organism evidence="6 7">
    <name type="scientific">Pontiella desulfatans</name>
    <dbReference type="NCBI Taxonomy" id="2750659"/>
    <lineage>
        <taxon>Bacteria</taxon>
        <taxon>Pseudomonadati</taxon>
        <taxon>Kiritimatiellota</taxon>
        <taxon>Kiritimatiellia</taxon>
        <taxon>Kiritimatiellales</taxon>
        <taxon>Pontiellaceae</taxon>
        <taxon>Pontiella</taxon>
    </lineage>
</organism>
<dbReference type="SMART" id="SM00829">
    <property type="entry name" value="PKS_ER"/>
    <property type="match status" value="1"/>
</dbReference>
<evidence type="ECO:0000256" key="3">
    <source>
        <dbReference type="ARBA" id="ARBA00023002"/>
    </source>
</evidence>
<dbReference type="Pfam" id="PF00107">
    <property type="entry name" value="ADH_zinc_N"/>
    <property type="match status" value="1"/>
</dbReference>
<evidence type="ECO:0000313" key="7">
    <source>
        <dbReference type="Proteomes" id="UP000366872"/>
    </source>
</evidence>
<evidence type="ECO:0000256" key="2">
    <source>
        <dbReference type="ARBA" id="ARBA00022833"/>
    </source>
</evidence>
<dbReference type="InterPro" id="IPR013149">
    <property type="entry name" value="ADH-like_C"/>
</dbReference>
<evidence type="ECO:0000259" key="5">
    <source>
        <dbReference type="SMART" id="SM00829"/>
    </source>
</evidence>
<dbReference type="InterPro" id="IPR020843">
    <property type="entry name" value="ER"/>
</dbReference>
<keyword evidence="1 4" id="KW-0479">Metal-binding</keyword>
<gene>
    <name evidence="6" type="primary">yjmD_2</name>
    <name evidence="6" type="ORF">PDESU_04059</name>
</gene>
<sequence>MKAAYYTGDQSFTIREDQPKEPQAGEARVKIAYCGICGTDLHVYHGAMDARVTTNRVVGHECSGIVDALGEGVEGFEVGDQVVIRPLASCGECPACKKGYTHVCQKLKFLGLDTEGAFQQAWTLPANTLHKVPADMRLDFAALIEPTAVACHDVARANIQPGEDVLVIGGGPIGLLVAMVAKQAGGNVVVSEVSEYRLGIAEKLGFKTLNAMKVNVAEEVWKMTGDKGAEVVFEVSATQPGVDTMTEAAAVRGRIVMVGIIGGRKPEVDLFKFFWRELQLLGARVYEAADYEKAIELIVSGAIDCETLITDIQELEDITKAFQALDGNATAMKSLIKCS</sequence>
<dbReference type="SUPFAM" id="SSF50129">
    <property type="entry name" value="GroES-like"/>
    <property type="match status" value="1"/>
</dbReference>
<dbReference type="RefSeq" id="WP_136081035.1">
    <property type="nucleotide sequence ID" value="NZ_CAAHFG010000002.1"/>
</dbReference>
<evidence type="ECO:0000256" key="1">
    <source>
        <dbReference type="ARBA" id="ARBA00022723"/>
    </source>
</evidence>
<comment type="cofactor">
    <cofactor evidence="4">
        <name>Zn(2+)</name>
        <dbReference type="ChEBI" id="CHEBI:29105"/>
    </cofactor>
</comment>
<dbReference type="PANTHER" id="PTHR43401:SF2">
    <property type="entry name" value="L-THREONINE 3-DEHYDROGENASE"/>
    <property type="match status" value="1"/>
</dbReference>
<comment type="similarity">
    <text evidence="4">Belongs to the zinc-containing alcohol dehydrogenase family.</text>
</comment>
<dbReference type="InterPro" id="IPR036291">
    <property type="entry name" value="NAD(P)-bd_dom_sf"/>
</dbReference>
<dbReference type="AlphaFoldDB" id="A0A6C2U7U2"/>
<dbReference type="Pfam" id="PF08240">
    <property type="entry name" value="ADH_N"/>
    <property type="match status" value="1"/>
</dbReference>
<evidence type="ECO:0000256" key="4">
    <source>
        <dbReference type="RuleBase" id="RU361277"/>
    </source>
</evidence>
<keyword evidence="3" id="KW-0560">Oxidoreductase</keyword>
<proteinExistence type="inferred from homology"/>
<accession>A0A6C2U7U2</accession>
<protein>
    <submittedName>
        <fullName evidence="6">Putative zinc-type alcohol dehydrogenase-like protein YjmD</fullName>
    </submittedName>
</protein>
<feature type="domain" description="Enoyl reductase (ER)" evidence="5">
    <location>
        <begin position="8"/>
        <end position="336"/>
    </location>
</feature>
<dbReference type="GO" id="GO:0008270">
    <property type="term" value="F:zinc ion binding"/>
    <property type="evidence" value="ECO:0007669"/>
    <property type="project" value="InterPro"/>
</dbReference>
<dbReference type="InterPro" id="IPR002328">
    <property type="entry name" value="ADH_Zn_CS"/>
</dbReference>
<reference evidence="6 7" key="1">
    <citation type="submission" date="2019-04" db="EMBL/GenBank/DDBJ databases">
        <authorList>
            <person name="Van Vliet M D."/>
        </authorList>
    </citation>
    <scope>NUCLEOTIDE SEQUENCE [LARGE SCALE GENOMIC DNA]</scope>
    <source>
        <strain evidence="6 7">F1</strain>
    </source>
</reference>
<dbReference type="SUPFAM" id="SSF51735">
    <property type="entry name" value="NAD(P)-binding Rossmann-fold domains"/>
    <property type="match status" value="1"/>
</dbReference>
<dbReference type="InterPro" id="IPR050129">
    <property type="entry name" value="Zn_alcohol_dh"/>
</dbReference>
<dbReference type="PANTHER" id="PTHR43401">
    <property type="entry name" value="L-THREONINE 3-DEHYDROGENASE"/>
    <property type="match status" value="1"/>
</dbReference>
<dbReference type="Gene3D" id="3.90.180.10">
    <property type="entry name" value="Medium-chain alcohol dehydrogenases, catalytic domain"/>
    <property type="match status" value="1"/>
</dbReference>
<dbReference type="EMBL" id="CAAHFG010000002">
    <property type="protein sequence ID" value="VGO15476.1"/>
    <property type="molecule type" value="Genomic_DNA"/>
</dbReference>
<name>A0A6C2U7U2_PONDE</name>